<comment type="caution">
    <text evidence="2">The sequence shown here is derived from an EMBL/GenBank/DDBJ whole genome shotgun (WGS) entry which is preliminary data.</text>
</comment>
<name>A0AAD3XUV4_NEPGR</name>
<accession>A0AAD3XUV4</accession>
<sequence>MATKFSTEWFLRFYRTGFRLESRPNLWRITSAGIPGMSAGTQANTSELALRKHGLVAEVKVFVQAAWYHGIDLGRVARSSHLLVFEDFSHAPRGGKLHLQVWDGRNSSRSGQKGSSQYGVVDGR</sequence>
<keyword evidence="3" id="KW-1185">Reference proteome</keyword>
<reference evidence="2" key="1">
    <citation type="submission" date="2023-05" db="EMBL/GenBank/DDBJ databases">
        <title>Nepenthes gracilis genome sequencing.</title>
        <authorList>
            <person name="Fukushima K."/>
        </authorList>
    </citation>
    <scope>NUCLEOTIDE SEQUENCE</scope>
    <source>
        <strain evidence="2">SING2019-196</strain>
    </source>
</reference>
<proteinExistence type="predicted"/>
<evidence type="ECO:0000313" key="3">
    <source>
        <dbReference type="Proteomes" id="UP001279734"/>
    </source>
</evidence>
<gene>
    <name evidence="2" type="ORF">Nepgr_020273</name>
</gene>
<protein>
    <submittedName>
        <fullName evidence="2">Uncharacterized protein</fullName>
    </submittedName>
</protein>
<feature type="compositionally biased region" description="Polar residues" evidence="1">
    <location>
        <begin position="105"/>
        <end position="118"/>
    </location>
</feature>
<evidence type="ECO:0000256" key="1">
    <source>
        <dbReference type="SAM" id="MobiDB-lite"/>
    </source>
</evidence>
<organism evidence="2 3">
    <name type="scientific">Nepenthes gracilis</name>
    <name type="common">Slender pitcher plant</name>
    <dbReference type="NCBI Taxonomy" id="150966"/>
    <lineage>
        <taxon>Eukaryota</taxon>
        <taxon>Viridiplantae</taxon>
        <taxon>Streptophyta</taxon>
        <taxon>Embryophyta</taxon>
        <taxon>Tracheophyta</taxon>
        <taxon>Spermatophyta</taxon>
        <taxon>Magnoliopsida</taxon>
        <taxon>eudicotyledons</taxon>
        <taxon>Gunneridae</taxon>
        <taxon>Pentapetalae</taxon>
        <taxon>Caryophyllales</taxon>
        <taxon>Nepenthaceae</taxon>
        <taxon>Nepenthes</taxon>
    </lineage>
</organism>
<evidence type="ECO:0000313" key="2">
    <source>
        <dbReference type="EMBL" id="GMH18432.1"/>
    </source>
</evidence>
<dbReference type="EMBL" id="BSYO01000019">
    <property type="protein sequence ID" value="GMH18432.1"/>
    <property type="molecule type" value="Genomic_DNA"/>
</dbReference>
<dbReference type="Proteomes" id="UP001279734">
    <property type="component" value="Unassembled WGS sequence"/>
</dbReference>
<dbReference type="AlphaFoldDB" id="A0AAD3XUV4"/>
<feature type="region of interest" description="Disordered" evidence="1">
    <location>
        <begin position="104"/>
        <end position="124"/>
    </location>
</feature>